<protein>
    <recommendedName>
        <fullName evidence="3">Nucleotidyltransferase family protein</fullName>
    </recommendedName>
</protein>
<name>A0A2A7B9C5_9FIRM</name>
<evidence type="ECO:0008006" key="3">
    <source>
        <dbReference type="Google" id="ProtNLM"/>
    </source>
</evidence>
<comment type="caution">
    <text evidence="1">The sequence shown here is derived from an EMBL/GenBank/DDBJ whole genome shotgun (WGS) entry which is preliminary data.</text>
</comment>
<proteinExistence type="predicted"/>
<accession>A0A2A7B9C5</accession>
<dbReference type="AlphaFoldDB" id="A0A2A7B9C5"/>
<gene>
    <name evidence="1" type="ORF">CHR60_02750</name>
</gene>
<dbReference type="Gene3D" id="3.30.460.40">
    <property type="match status" value="1"/>
</dbReference>
<dbReference type="Pfam" id="PF14907">
    <property type="entry name" value="NTP_transf_5"/>
    <property type="match status" value="1"/>
</dbReference>
<sequence>MNTNEKEQAEQRLRQRCGRYLVAVVRAVLRGEEAPALPPELSWKNVFWMANQHSLLAMVFAGVEKQLRAEPELQSRWKQACDECLVQTLTQMSEQPRILAAFSEAGLRVLPVKGNVLRALYARPDYRQMADIDLIVPHEQLVQTEQLMQQLGYQTQPGVEEENELDCGLPPYLHVEVHDTLLKTNDENYRYYADIWQRAEPDADLPGVFHLRPEDEYLYLLLHFLQHYVDAGVGIRQVLDLYLFGQTYGGKMDADYLRRETEKLGIGPMRERVEQLAAYWFANKPGAADKELRELEAFCFLSGSYGGYLSQRICLMRKKQKNESGVGWKLQYFWHRLFPPFAILCMRYPKLKTAPWLLPYFWLCRLFDFSYWKNNFHREMATLQQVEQEKT</sequence>
<organism evidence="1 2">
    <name type="scientific">Faecalibacterium prausnitzii</name>
    <dbReference type="NCBI Taxonomy" id="853"/>
    <lineage>
        <taxon>Bacteria</taxon>
        <taxon>Bacillati</taxon>
        <taxon>Bacillota</taxon>
        <taxon>Clostridia</taxon>
        <taxon>Eubacteriales</taxon>
        <taxon>Oscillospiraceae</taxon>
        <taxon>Faecalibacterium</taxon>
    </lineage>
</organism>
<evidence type="ECO:0000313" key="1">
    <source>
        <dbReference type="EMBL" id="PDX87955.1"/>
    </source>
</evidence>
<dbReference type="InterPro" id="IPR039498">
    <property type="entry name" value="NTP_transf_5"/>
</dbReference>
<evidence type="ECO:0000313" key="2">
    <source>
        <dbReference type="Proteomes" id="UP000220904"/>
    </source>
</evidence>
<dbReference type="Proteomes" id="UP000220904">
    <property type="component" value="Unassembled WGS sequence"/>
</dbReference>
<dbReference type="EMBL" id="NOUV01000005">
    <property type="protein sequence ID" value="PDX87955.1"/>
    <property type="molecule type" value="Genomic_DNA"/>
</dbReference>
<dbReference type="RefSeq" id="WP_097791615.1">
    <property type="nucleotide sequence ID" value="NZ_NOUV01000005.1"/>
</dbReference>
<reference evidence="1 2" key="1">
    <citation type="journal article" date="2017" name="Front. Microbiol.">
        <title>New Insights into the Diversity of the Genus Faecalibacterium.</title>
        <authorList>
            <person name="Benevides L."/>
            <person name="Burman S."/>
            <person name="Martin R."/>
            <person name="Robert V."/>
            <person name="Thomas M."/>
            <person name="Miquel S."/>
            <person name="Chain F."/>
            <person name="Sokol H."/>
            <person name="Bermudez-Humaran L.G."/>
            <person name="Morrison M."/>
            <person name="Langella P."/>
            <person name="Azevedo V.A."/>
            <person name="Chatel J.M."/>
            <person name="Soares S."/>
        </authorList>
    </citation>
    <scope>NUCLEOTIDE SEQUENCE [LARGE SCALE GENOMIC DNA]</scope>
    <source>
        <strain evidence="1 2">AHMP21</strain>
    </source>
</reference>
<dbReference type="OrthoDB" id="9773927at2"/>